<evidence type="ECO:0000313" key="2">
    <source>
        <dbReference type="Proteomes" id="UP000075321"/>
    </source>
</evidence>
<dbReference type="AlphaFoldDB" id="A0A151ACT0"/>
<accession>A0A151ACT0</accession>
<reference evidence="1 2" key="1">
    <citation type="submission" date="2016-02" db="EMBL/GenBank/DDBJ databases">
        <title>Genome sequence of Halalkalicoccus paucihalophilus DSM 24557.</title>
        <authorList>
            <person name="Poehlein A."/>
            <person name="Daniel R."/>
        </authorList>
    </citation>
    <scope>NUCLEOTIDE SEQUENCE [LARGE SCALE GENOMIC DNA]</scope>
    <source>
        <strain evidence="1 2">DSM 24557</strain>
    </source>
</reference>
<keyword evidence="2" id="KW-1185">Reference proteome</keyword>
<protein>
    <submittedName>
        <fullName evidence="1">Uncharacterized protein</fullName>
    </submittedName>
</protein>
<organism evidence="1 2">
    <name type="scientific">Halalkalicoccus paucihalophilus</name>
    <dbReference type="NCBI Taxonomy" id="1008153"/>
    <lineage>
        <taxon>Archaea</taxon>
        <taxon>Methanobacteriati</taxon>
        <taxon>Methanobacteriota</taxon>
        <taxon>Stenosarchaea group</taxon>
        <taxon>Halobacteria</taxon>
        <taxon>Halobacteriales</taxon>
        <taxon>Halococcaceae</taxon>
        <taxon>Halalkalicoccus</taxon>
    </lineage>
</organism>
<dbReference type="EMBL" id="LTAZ01000005">
    <property type="protein sequence ID" value="KYH25394.1"/>
    <property type="molecule type" value="Genomic_DNA"/>
</dbReference>
<evidence type="ECO:0000313" key="1">
    <source>
        <dbReference type="EMBL" id="KYH25394.1"/>
    </source>
</evidence>
<dbReference type="PATRIC" id="fig|1008153.3.peg.2100"/>
<dbReference type="Proteomes" id="UP000075321">
    <property type="component" value="Unassembled WGS sequence"/>
</dbReference>
<comment type="caution">
    <text evidence="1">The sequence shown here is derived from an EMBL/GenBank/DDBJ whole genome shotgun (WGS) entry which is preliminary data.</text>
</comment>
<name>A0A151ACT0_9EURY</name>
<sequence length="376" mass="40553">MKGIRSGVERVHERPLSRMGRRRFVKTLVAAGFSVASASHLSASHFEAVGEDEVPIVYAYAREDPDDPASIAPRVRSVAAEWYNDLQAALSSYETLDPGAIDGLIDVSVVPGDGNDRTKISVDVAHEGVVSTVDDLLEDTPVEGSVIEATAEAEHEDLEPARQFDIDSGLEVPGGVACGDSEGLATLAPAVYDPETRTRYFATADHLYAGSESTELALVSADGRVPIGQVARHYPREDLALIEPTDEFRPAHALDGDESRLVAGQFTRMGLADLKARSAEIHKISAMSGHTTGTIQAIDGITCIYGDPCKRGQLKWGTQSDFTDGDSGSVSYAPDPENPEQVLVCGLNNARTWWPGEDYIWGTAAYVFEEEYGYTF</sequence>
<proteinExistence type="predicted"/>
<gene>
    <name evidence="1" type="ORF">HAPAU_20640</name>
</gene>